<dbReference type="AlphaFoldDB" id="A0A2S1LQI7"/>
<keyword evidence="2" id="KW-1185">Reference proteome</keyword>
<evidence type="ECO:0000313" key="1">
    <source>
        <dbReference type="EMBL" id="AWG26004.1"/>
    </source>
</evidence>
<reference evidence="1 2" key="1">
    <citation type="submission" date="2017-04" db="EMBL/GenBank/DDBJ databases">
        <title>Complete genome sequence of Flavobacterium kingsejong AJ004.</title>
        <authorList>
            <person name="Lee P.C."/>
        </authorList>
    </citation>
    <scope>NUCLEOTIDE SEQUENCE [LARGE SCALE GENOMIC DNA]</scope>
    <source>
        <strain evidence="1 2">AJ004</strain>
    </source>
</reference>
<evidence type="ECO:0000313" key="2">
    <source>
        <dbReference type="Proteomes" id="UP000244677"/>
    </source>
</evidence>
<accession>A0A2S1LQI7</accession>
<dbReference type="KEGG" id="fki:FK004_12610"/>
<sequence length="219" mass="25354">MKLIIPQDLKDIKLRQIIEWAAEPNKDNNKLISIFCNISIDAVKYIPLNDHTEISELISNVLKMEPEFHKTFKHKGVEFGFMPNMEKMSAGEYIDLESYIHTSDTWHNAMAVMYRPVVKIKRNWLRRKGNHLYSIEQYQGSENYSKILMDSPAEYFLGAQLFFYNLSNELLLLTLESSQGMMSKETAQIIALNRISMLNGGGIKAFMQLGMETLYNSKK</sequence>
<dbReference type="OrthoDB" id="9889692at2"/>
<dbReference type="EMBL" id="CP020919">
    <property type="protein sequence ID" value="AWG26004.1"/>
    <property type="molecule type" value="Genomic_DNA"/>
</dbReference>
<gene>
    <name evidence="1" type="ORF">FK004_12610</name>
</gene>
<proteinExistence type="predicted"/>
<dbReference type="RefSeq" id="WP_108737543.1">
    <property type="nucleotide sequence ID" value="NZ_CP020919.1"/>
</dbReference>
<name>A0A2S1LQI7_9FLAO</name>
<dbReference type="Proteomes" id="UP000244677">
    <property type="component" value="Chromosome"/>
</dbReference>
<organism evidence="1 2">
    <name type="scientific">Flavobacterium kingsejongi</name>
    <dbReference type="NCBI Taxonomy" id="1678728"/>
    <lineage>
        <taxon>Bacteria</taxon>
        <taxon>Pseudomonadati</taxon>
        <taxon>Bacteroidota</taxon>
        <taxon>Flavobacteriia</taxon>
        <taxon>Flavobacteriales</taxon>
        <taxon>Flavobacteriaceae</taxon>
        <taxon>Flavobacterium</taxon>
    </lineage>
</organism>
<protein>
    <submittedName>
        <fullName evidence="1">Uncharacterized protein</fullName>
    </submittedName>
</protein>